<accession>A0A3F3L9K0</accession>
<feature type="transmembrane region" description="Helical" evidence="4">
    <location>
        <begin position="174"/>
        <end position="191"/>
    </location>
</feature>
<dbReference type="PANTHER" id="PTHR14969:SF13">
    <property type="entry name" value="AT30094P"/>
    <property type="match status" value="1"/>
</dbReference>
<dbReference type="Proteomes" id="UP000595320">
    <property type="component" value="Chromosome"/>
</dbReference>
<dbReference type="Proteomes" id="UP001164064">
    <property type="component" value="Chromosome"/>
</dbReference>
<keyword evidence="4" id="KW-1133">Transmembrane helix</keyword>
<dbReference type="GeneID" id="66211838"/>
<feature type="transmembrane region" description="Helical" evidence="4">
    <location>
        <begin position="117"/>
        <end position="139"/>
    </location>
</feature>
<feature type="transmembrane region" description="Helical" evidence="4">
    <location>
        <begin position="146"/>
        <end position="168"/>
    </location>
</feature>
<feature type="transmembrane region" description="Helical" evidence="4">
    <location>
        <begin position="51"/>
        <end position="73"/>
    </location>
</feature>
<keyword evidence="4" id="KW-0812">Transmembrane</keyword>
<dbReference type="PANTHER" id="PTHR14969">
    <property type="entry name" value="SPHINGOSINE-1-PHOSPHATE PHOSPHOHYDROLASE"/>
    <property type="match status" value="1"/>
</dbReference>
<reference evidence="7" key="2">
    <citation type="journal article" date="2022" name="J Glob Antimicrob Resist">
        <title>Comparative analysis of IMP-4- and OXA-58-containing plasmids of three carbapenemase-producing Acinetobacter ursingii strains in the Netherlands.</title>
        <authorList>
            <person name="Hendrickx A.P.A."/>
            <person name="Schade R.P."/>
            <person name="Landman F."/>
            <person name="Bosch T."/>
            <person name="Schouls L.M."/>
            <person name="van Dijk K."/>
        </authorList>
    </citation>
    <scope>NUCLEOTIDE SEQUENCE</scope>
    <source>
        <strain evidence="7">RIVM_C010559</strain>
    </source>
</reference>
<reference evidence="6 8" key="1">
    <citation type="submission" date="2021-01" db="EMBL/GenBank/DDBJ databases">
        <title>FDA dAtabase for Regulatory Grade micrObial Sequences (FDA-ARGOS): Supporting development and validation of Infectious Disease Dx tests.</title>
        <authorList>
            <person name="Sproer C."/>
            <person name="Gronow S."/>
            <person name="Severitt S."/>
            <person name="Schroder I."/>
            <person name="Tallon L."/>
            <person name="Sadzewicz L."/>
            <person name="Zhao X."/>
            <person name="Boylan J."/>
            <person name="Ott S."/>
            <person name="Bowen H."/>
            <person name="Vavikolanu K."/>
            <person name="Mehta A."/>
            <person name="Aluvathingal J."/>
            <person name="Nadendla S."/>
            <person name="Lowell S."/>
            <person name="Myers T."/>
            <person name="Yan Y."/>
            <person name="Sichtig H."/>
        </authorList>
    </citation>
    <scope>NUCLEOTIDE SEQUENCE [LARGE SCALE GENOMIC DNA]</scope>
    <source>
        <strain evidence="6 8">FDAARGOS_1096</strain>
    </source>
</reference>
<evidence type="ECO:0000259" key="5">
    <source>
        <dbReference type="SMART" id="SM00014"/>
    </source>
</evidence>
<dbReference type="RefSeq" id="WP_004990390.1">
    <property type="nucleotide sequence ID" value="NZ_AP018824.1"/>
</dbReference>
<dbReference type="SUPFAM" id="SSF48317">
    <property type="entry name" value="Acid phosphatase/Vanadium-dependent haloperoxidase"/>
    <property type="match status" value="1"/>
</dbReference>
<evidence type="ECO:0000313" key="7">
    <source>
        <dbReference type="EMBL" id="UYF72599.1"/>
    </source>
</evidence>
<organism evidence="6 8">
    <name type="scientific">Acinetobacter ursingii</name>
    <dbReference type="NCBI Taxonomy" id="108980"/>
    <lineage>
        <taxon>Bacteria</taxon>
        <taxon>Pseudomonadati</taxon>
        <taxon>Pseudomonadota</taxon>
        <taxon>Gammaproteobacteria</taxon>
        <taxon>Moraxellales</taxon>
        <taxon>Moraxellaceae</taxon>
        <taxon>Acinetobacter</taxon>
    </lineage>
</organism>
<feature type="domain" description="Phosphatidic acid phosphatase type 2/haloperoxidase" evidence="5">
    <location>
        <begin position="79"/>
        <end position="189"/>
    </location>
</feature>
<feature type="transmembrane region" description="Helical" evidence="4">
    <location>
        <begin position="80"/>
        <end position="97"/>
    </location>
</feature>
<proteinExistence type="predicted"/>
<comment type="catalytic activity">
    <reaction evidence="3">
        <text>di-trans,octa-cis-undecaprenyl diphosphate + H2O = di-trans,octa-cis-undecaprenyl phosphate + phosphate + H(+)</text>
        <dbReference type="Rhea" id="RHEA:28094"/>
        <dbReference type="ChEBI" id="CHEBI:15377"/>
        <dbReference type="ChEBI" id="CHEBI:15378"/>
        <dbReference type="ChEBI" id="CHEBI:43474"/>
        <dbReference type="ChEBI" id="CHEBI:58405"/>
        <dbReference type="ChEBI" id="CHEBI:60392"/>
        <dbReference type="EC" id="3.6.1.27"/>
    </reaction>
</comment>
<dbReference type="Gene3D" id="1.20.144.10">
    <property type="entry name" value="Phosphatidic acid phosphatase type 2/haloperoxidase"/>
    <property type="match status" value="2"/>
</dbReference>
<dbReference type="Pfam" id="PF01569">
    <property type="entry name" value="PAP2"/>
    <property type="match status" value="1"/>
</dbReference>
<dbReference type="CDD" id="cd03392">
    <property type="entry name" value="PAP2_like_2"/>
    <property type="match status" value="1"/>
</dbReference>
<evidence type="ECO:0000256" key="2">
    <source>
        <dbReference type="ARBA" id="ARBA00032707"/>
    </source>
</evidence>
<evidence type="ECO:0000256" key="3">
    <source>
        <dbReference type="ARBA" id="ARBA00047594"/>
    </source>
</evidence>
<dbReference type="EMBL" id="CP068176">
    <property type="protein sequence ID" value="QQT86341.1"/>
    <property type="molecule type" value="Genomic_DNA"/>
</dbReference>
<gene>
    <name evidence="6" type="ORF">I6I53_16015</name>
    <name evidence="7" type="ORF">LSO60_04845</name>
</gene>
<dbReference type="SMART" id="SM00014">
    <property type="entry name" value="acidPPc"/>
    <property type="match status" value="1"/>
</dbReference>
<protein>
    <recommendedName>
        <fullName evidence="1">undecaprenyl-diphosphate phosphatase</fullName>
        <ecNumber evidence="1">3.6.1.27</ecNumber>
    </recommendedName>
    <alternativeName>
        <fullName evidence="2">Undecaprenyl pyrophosphate phosphatase</fullName>
    </alternativeName>
</protein>
<evidence type="ECO:0000313" key="6">
    <source>
        <dbReference type="EMBL" id="QQT86341.1"/>
    </source>
</evidence>
<dbReference type="InterPro" id="IPR036938">
    <property type="entry name" value="PAP2/HPO_sf"/>
</dbReference>
<dbReference type="AlphaFoldDB" id="A0A3F3L9K0"/>
<sequence length="212" mass="24211">MPYLILCIGCILFLLSVFGLYSPVISGFDLHAIQILNEHRNKTLNQIVITLAYLGGMPFVLFFTMVWCLVCAWYKKYSTLIFILIGVSGSIVLGWLLKWCFNRPRPPEVYQLVVNYGASFPSAHSAYAATLASLVILIYQNHPKRSYFLVVSCFWLLSMGLSRVYAGVHYPTDVLAGWSIGFIWISLLWLWKQSKLNNNKLFLDKALNEVKQ</sequence>
<dbReference type="GO" id="GO:0050380">
    <property type="term" value="F:undecaprenyl-diphosphatase activity"/>
    <property type="evidence" value="ECO:0007669"/>
    <property type="project" value="UniProtKB-EC"/>
</dbReference>
<dbReference type="EMBL" id="CP089051">
    <property type="protein sequence ID" value="UYF72599.1"/>
    <property type="molecule type" value="Genomic_DNA"/>
</dbReference>
<evidence type="ECO:0000256" key="4">
    <source>
        <dbReference type="SAM" id="Phobius"/>
    </source>
</evidence>
<name>A0A3F3L9K0_9GAMM</name>
<evidence type="ECO:0000256" key="1">
    <source>
        <dbReference type="ARBA" id="ARBA00012374"/>
    </source>
</evidence>
<dbReference type="EC" id="3.6.1.27" evidence="1"/>
<keyword evidence="4" id="KW-0472">Membrane</keyword>
<evidence type="ECO:0000313" key="8">
    <source>
        <dbReference type="Proteomes" id="UP000595320"/>
    </source>
</evidence>
<dbReference type="InterPro" id="IPR000326">
    <property type="entry name" value="PAP2/HPO"/>
</dbReference>